<dbReference type="OrthoDB" id="9852818at2"/>
<evidence type="ECO:0000313" key="2">
    <source>
        <dbReference type="EMBL" id="RTR30933.1"/>
    </source>
</evidence>
<comment type="caution">
    <text evidence="2">The sequence shown here is derived from an EMBL/GenBank/DDBJ whole genome shotgun (WGS) entry which is preliminary data.</text>
</comment>
<keyword evidence="3" id="KW-1185">Reference proteome</keyword>
<reference evidence="2 3" key="1">
    <citation type="submission" date="2018-12" db="EMBL/GenBank/DDBJ databases">
        <title>Deinococcus radiophilus ATCC 27603 genome sequencing and assembly.</title>
        <authorList>
            <person name="Maclea K.S."/>
            <person name="Maynard C.R."/>
        </authorList>
    </citation>
    <scope>NUCLEOTIDE SEQUENCE [LARGE SCALE GENOMIC DNA]</scope>
    <source>
        <strain evidence="2 3">ATCC 27603</strain>
    </source>
</reference>
<sequence>MNSAEVLKTVLKALGFGALALIAAFVFAIYAPRTFWRNSEVTATSEVQGGLSVRLTHPRVVKGRGDRMTMTVFNHTSKPVTLTEPFSCFSTDYLPRFYSRQGELREAVGTVACLTMALPPLTLPANGSATAKVALHIGGVPPGSYKVVYDFSLIRHADGPDAQTASYVQVPLTLTTEMQVVPWWRLF</sequence>
<dbReference type="RefSeq" id="WP_126350961.1">
    <property type="nucleotide sequence ID" value="NZ_CP086380.1"/>
</dbReference>
<proteinExistence type="predicted"/>
<keyword evidence="1" id="KW-0472">Membrane</keyword>
<keyword evidence="1" id="KW-1133">Transmembrane helix</keyword>
<evidence type="ECO:0000313" key="3">
    <source>
        <dbReference type="Proteomes" id="UP000277766"/>
    </source>
</evidence>
<keyword evidence="1" id="KW-0812">Transmembrane</keyword>
<dbReference type="Proteomes" id="UP000277766">
    <property type="component" value="Unassembled WGS sequence"/>
</dbReference>
<name>A0A3S0LAQ9_9DEIO</name>
<evidence type="ECO:0000256" key="1">
    <source>
        <dbReference type="SAM" id="Phobius"/>
    </source>
</evidence>
<protein>
    <submittedName>
        <fullName evidence="2">Uncharacterized protein</fullName>
    </submittedName>
</protein>
<dbReference type="AlphaFoldDB" id="A0A3S0LAQ9"/>
<feature type="transmembrane region" description="Helical" evidence="1">
    <location>
        <begin position="13"/>
        <end position="31"/>
    </location>
</feature>
<dbReference type="EMBL" id="RXPE01000001">
    <property type="protein sequence ID" value="RTR30933.1"/>
    <property type="molecule type" value="Genomic_DNA"/>
</dbReference>
<gene>
    <name evidence="2" type="ORF">EJ104_01420</name>
</gene>
<accession>A0A3S0LAQ9</accession>
<organism evidence="2 3">
    <name type="scientific">Deinococcus radiophilus</name>
    <dbReference type="NCBI Taxonomy" id="32062"/>
    <lineage>
        <taxon>Bacteria</taxon>
        <taxon>Thermotogati</taxon>
        <taxon>Deinococcota</taxon>
        <taxon>Deinococci</taxon>
        <taxon>Deinococcales</taxon>
        <taxon>Deinococcaceae</taxon>
        <taxon>Deinococcus</taxon>
    </lineage>
</organism>